<evidence type="ECO:0000313" key="1">
    <source>
        <dbReference type="EMBL" id="GAE17771.1"/>
    </source>
</evidence>
<dbReference type="eggNOG" id="COG4926">
    <property type="taxonomic scope" value="Bacteria"/>
</dbReference>
<comment type="caution">
    <text evidence="1">The sequence shown here is derived from an EMBL/GenBank/DDBJ whole genome shotgun (WGS) entry which is preliminary data.</text>
</comment>
<dbReference type="EMBL" id="BAIR01000003">
    <property type="protein sequence ID" value="GAE17771.1"/>
    <property type="molecule type" value="Genomic_DNA"/>
</dbReference>
<gene>
    <name evidence="1" type="ORF">JCM6294_565</name>
</gene>
<dbReference type="RefSeq" id="WP_248596495.1">
    <property type="nucleotide sequence ID" value="NZ_ATZH01000029.1"/>
</dbReference>
<proteinExistence type="predicted"/>
<organism evidence="1 2">
    <name type="scientific">Bacteroides pyogenes DSM 20611 = JCM 6294</name>
    <dbReference type="NCBI Taxonomy" id="1121100"/>
    <lineage>
        <taxon>Bacteria</taxon>
        <taxon>Pseudomonadati</taxon>
        <taxon>Bacteroidota</taxon>
        <taxon>Bacteroidia</taxon>
        <taxon>Bacteroidales</taxon>
        <taxon>Bacteroidaceae</taxon>
        <taxon>Bacteroides</taxon>
    </lineage>
</organism>
<reference evidence="2" key="1">
    <citation type="journal article" date="2014" name="Genome">
        <title>Draft Genome Sequences of Three Strains of Bacteroides pyogenes Isolated from a Cat and Swine.</title>
        <authorList>
            <person name="Sakamoto M."/>
            <person name="Oshima K."/>
            <person name="Suda W."/>
            <person name="Kitamura K."/>
            <person name="Iida T."/>
            <person name="Hattori M."/>
            <person name="Ohkuma M."/>
        </authorList>
    </citation>
    <scope>NUCLEOTIDE SEQUENCE [LARGE SCALE GENOMIC DNA]</scope>
    <source>
        <strain evidence="2">JCM 6294</strain>
    </source>
</reference>
<accession>W4PDA8</accession>
<dbReference type="Proteomes" id="UP000018842">
    <property type="component" value="Unassembled WGS sequence"/>
</dbReference>
<sequence>MAWKVYDKTGNTVRCTLKGLEYNGTWMGACFVVCSLKSAVPVPFEIGDYVIYRGEKFEINYDPTALKKAARKTSGEAFVYDNIKFNWAGDELTRCDFLDYVRSDNRIHFTSLPKFRFFASSIQDLADRIQVNLDRIYTGAQKWTVAVHPEYVSTTNVNIDINNIKVWGALELLNSKFGANFVIRGRTITIGTAGIAVDKVFGYGRGSGLYEIQRTADTEQQIITRLRAYGSTRNMPNRYYNKQSNSSLANYLPNNMAVENLMLPDFPKITLDPYIDSKNIEALGIREASVYFDGTGDLEEIYPSMEGMTSGQLKSAGISVSLDVGDNGNLDEIAAAEQLTDDGTMDGLQNGQDIPPFTIKLKDVGFDINDYLTSETATISMKDGMCGGREFEITKCKKEGNKYVLTCNRVLDDGLKLYFPYKDYNIKAGDKFVLLNIDMPDVYIQAASQRLLAAAKEYLAKNDYVRYSYEPKVDDIFMARQHDEAVARGEASIHDTLKEGDLMLFSDEDLGINGNIIIDTLIIKEGEDIIPKYTITLREEKKVGSIEKIQNQIDSIIGGGQGIGGLNTEQVQSIVRALGKRFFLSRQGDDTAEGLITFLKGLTSEGKITSKDFIEALKGIHIGENGSGVEVLPDGTTQAVVDRLYVKVKAYFETLEIRKKTHVGGEQILSPAGMKCIRVEEHEGYYRCFFLARQDGIEIHNEFTPGTLAISKEDNINEGASSGATNRYYWRKVVAVGRDYIDLSKTHCDQDSNAPAAGDDIVGLGHETDIARQGAIVLSSVSEKAPSITFYAGINSYSLLHKEIIELGYDKVTGKPYQRIYGDFYAGARDKSTYMEYTPEGGVKIRGIVNIGNGSTGASNLTDLPQEVEKIIPPVWDIYAVNVIEGAPVDVNTNQKLAELGDGAVDLRAKFVRNGQDVTEVMKRSTLRLYEFKRINPLGHDDNNLSDEDWYEANKGKDVYRLTPGDVMWACNLVAVFDEDILENEYKKLK</sequence>
<dbReference type="AlphaFoldDB" id="W4PDA8"/>
<dbReference type="STRING" id="1121100.GCA_000428105_02055"/>
<evidence type="ECO:0000313" key="2">
    <source>
        <dbReference type="Proteomes" id="UP000018842"/>
    </source>
</evidence>
<name>W4PDA8_9BACE</name>
<protein>
    <submittedName>
        <fullName evidence="1">Uncharacterized protein</fullName>
    </submittedName>
</protein>